<organism evidence="2 3">
    <name type="scientific">Laccaria amethystina LaAM-08-1</name>
    <dbReference type="NCBI Taxonomy" id="1095629"/>
    <lineage>
        <taxon>Eukaryota</taxon>
        <taxon>Fungi</taxon>
        <taxon>Dikarya</taxon>
        <taxon>Basidiomycota</taxon>
        <taxon>Agaricomycotina</taxon>
        <taxon>Agaricomycetes</taxon>
        <taxon>Agaricomycetidae</taxon>
        <taxon>Agaricales</taxon>
        <taxon>Agaricineae</taxon>
        <taxon>Hydnangiaceae</taxon>
        <taxon>Laccaria</taxon>
    </lineage>
</organism>
<keyword evidence="1" id="KW-0732">Signal</keyword>
<accession>A0A0C9WHL4</accession>
<reference evidence="3" key="2">
    <citation type="submission" date="2015-01" db="EMBL/GenBank/DDBJ databases">
        <title>Evolutionary Origins and Diversification of the Mycorrhizal Mutualists.</title>
        <authorList>
            <consortium name="DOE Joint Genome Institute"/>
            <consortium name="Mycorrhizal Genomics Consortium"/>
            <person name="Kohler A."/>
            <person name="Kuo A."/>
            <person name="Nagy L.G."/>
            <person name="Floudas D."/>
            <person name="Copeland A."/>
            <person name="Barry K.W."/>
            <person name="Cichocki N."/>
            <person name="Veneault-Fourrey C."/>
            <person name="LaButti K."/>
            <person name="Lindquist E.A."/>
            <person name="Lipzen A."/>
            <person name="Lundell T."/>
            <person name="Morin E."/>
            <person name="Murat C."/>
            <person name="Riley R."/>
            <person name="Ohm R."/>
            <person name="Sun H."/>
            <person name="Tunlid A."/>
            <person name="Henrissat B."/>
            <person name="Grigoriev I.V."/>
            <person name="Hibbett D.S."/>
            <person name="Martin F."/>
        </authorList>
    </citation>
    <scope>NUCLEOTIDE SEQUENCE [LARGE SCALE GENOMIC DNA]</scope>
    <source>
        <strain evidence="3">LaAM-08-1</strain>
    </source>
</reference>
<dbReference type="EMBL" id="KN839014">
    <property type="protein sequence ID" value="KIJ91399.1"/>
    <property type="molecule type" value="Genomic_DNA"/>
</dbReference>
<gene>
    <name evidence="2" type="ORF">K443DRAFT_486409</name>
</gene>
<evidence type="ECO:0000256" key="1">
    <source>
        <dbReference type="SAM" id="SignalP"/>
    </source>
</evidence>
<feature type="chain" id="PRO_5002216066" evidence="1">
    <location>
        <begin position="17"/>
        <end position="196"/>
    </location>
</feature>
<dbReference type="OrthoDB" id="2564904at2759"/>
<dbReference type="Proteomes" id="UP000054477">
    <property type="component" value="Unassembled WGS sequence"/>
</dbReference>
<dbReference type="HOGENOM" id="CLU_1390447_0_0_1"/>
<sequence length="196" mass="21765">MMVSTLLLGFVTLASSICGSIAATTLPAYSLRPRARKASQIRPHRLWECQSNCRPDKCSPVVVCGCRRCWHRLCCSDCGFDLTDFSCNDFCLFAPPTLQNVSHSETYEVAWCTKQRNNDRVIPDGTIAGVPFLNTAFYVQFIGYGDLTKLNIPYWDYGGELDPRGAYGDGNLIGGNVDIQYSQKRHGVCRMDGNTA</sequence>
<name>A0A0C9WHL4_9AGAR</name>
<dbReference type="AlphaFoldDB" id="A0A0C9WHL4"/>
<protein>
    <submittedName>
        <fullName evidence="2">Uncharacterized protein</fullName>
    </submittedName>
</protein>
<evidence type="ECO:0000313" key="2">
    <source>
        <dbReference type="EMBL" id="KIJ91399.1"/>
    </source>
</evidence>
<dbReference type="STRING" id="1095629.A0A0C9WHL4"/>
<evidence type="ECO:0000313" key="3">
    <source>
        <dbReference type="Proteomes" id="UP000054477"/>
    </source>
</evidence>
<keyword evidence="3" id="KW-1185">Reference proteome</keyword>
<reference evidence="2 3" key="1">
    <citation type="submission" date="2014-04" db="EMBL/GenBank/DDBJ databases">
        <authorList>
            <consortium name="DOE Joint Genome Institute"/>
            <person name="Kuo A."/>
            <person name="Kohler A."/>
            <person name="Nagy L.G."/>
            <person name="Floudas D."/>
            <person name="Copeland A."/>
            <person name="Barry K.W."/>
            <person name="Cichocki N."/>
            <person name="Veneault-Fourrey C."/>
            <person name="LaButti K."/>
            <person name="Lindquist E.A."/>
            <person name="Lipzen A."/>
            <person name="Lundell T."/>
            <person name="Morin E."/>
            <person name="Murat C."/>
            <person name="Sun H."/>
            <person name="Tunlid A."/>
            <person name="Henrissat B."/>
            <person name="Grigoriev I.V."/>
            <person name="Hibbett D.S."/>
            <person name="Martin F."/>
            <person name="Nordberg H.P."/>
            <person name="Cantor M.N."/>
            <person name="Hua S.X."/>
        </authorList>
    </citation>
    <scope>NUCLEOTIDE SEQUENCE [LARGE SCALE GENOMIC DNA]</scope>
    <source>
        <strain evidence="2 3">LaAM-08-1</strain>
    </source>
</reference>
<feature type="signal peptide" evidence="1">
    <location>
        <begin position="1"/>
        <end position="16"/>
    </location>
</feature>
<proteinExistence type="predicted"/>